<dbReference type="Proteomes" id="UP000694843">
    <property type="component" value="Unplaced"/>
</dbReference>
<accession>A0A8B7N1N2</accession>
<feature type="region of interest" description="Disordered" evidence="1">
    <location>
        <begin position="387"/>
        <end position="425"/>
    </location>
</feature>
<evidence type="ECO:0000256" key="1">
    <source>
        <dbReference type="SAM" id="MobiDB-lite"/>
    </source>
</evidence>
<dbReference type="KEGG" id="hazt:108665508"/>
<dbReference type="PANTHER" id="PTHR28037:SF1">
    <property type="entry name" value="ALCOHOL O-ACETYLTRANSFERASE 1-RELATED"/>
    <property type="match status" value="1"/>
</dbReference>
<protein>
    <submittedName>
        <fullName evidence="3">Uncharacterized protein LOC108665508</fullName>
    </submittedName>
</protein>
<dbReference type="AlphaFoldDB" id="A0A8B7N1N2"/>
<dbReference type="OMA" id="THAHKEN"/>
<evidence type="ECO:0000313" key="3">
    <source>
        <dbReference type="RefSeq" id="XP_018007752.1"/>
    </source>
</evidence>
<dbReference type="InterPro" id="IPR052058">
    <property type="entry name" value="Alcohol_O-acetyltransferase"/>
</dbReference>
<evidence type="ECO:0000313" key="2">
    <source>
        <dbReference type="Proteomes" id="UP000694843"/>
    </source>
</evidence>
<dbReference type="GeneID" id="108665508"/>
<gene>
    <name evidence="3" type="primary">LOC108665508</name>
</gene>
<dbReference type="SUPFAM" id="SSF52777">
    <property type="entry name" value="CoA-dependent acyltransferases"/>
    <property type="match status" value="1"/>
</dbReference>
<dbReference type="Gene3D" id="3.30.559.10">
    <property type="entry name" value="Chloramphenicol acetyltransferase-like domain"/>
    <property type="match status" value="1"/>
</dbReference>
<dbReference type="InterPro" id="IPR023213">
    <property type="entry name" value="CAT-like_dom_sf"/>
</dbReference>
<keyword evidence="2" id="KW-1185">Reference proteome</keyword>
<name>A0A8B7N1N2_HYAAZ</name>
<organism evidence="2 3">
    <name type="scientific">Hyalella azteca</name>
    <name type="common">Amphipod</name>
    <dbReference type="NCBI Taxonomy" id="294128"/>
    <lineage>
        <taxon>Eukaryota</taxon>
        <taxon>Metazoa</taxon>
        <taxon>Ecdysozoa</taxon>
        <taxon>Arthropoda</taxon>
        <taxon>Crustacea</taxon>
        <taxon>Multicrustacea</taxon>
        <taxon>Malacostraca</taxon>
        <taxon>Eumalacostraca</taxon>
        <taxon>Peracarida</taxon>
        <taxon>Amphipoda</taxon>
        <taxon>Senticaudata</taxon>
        <taxon>Talitrida</taxon>
        <taxon>Talitroidea</taxon>
        <taxon>Hyalellidae</taxon>
        <taxon>Hyalella</taxon>
    </lineage>
</organism>
<proteinExistence type="predicted"/>
<dbReference type="PANTHER" id="PTHR28037">
    <property type="entry name" value="ALCOHOL O-ACETYLTRANSFERASE 1-RELATED"/>
    <property type="match status" value="1"/>
</dbReference>
<sequence>MADDAAIVRKCSMFESMMDMLQSHAQTMITCYWLTLSTTVPVTEETVMAALRQLYRRVCNLRLVYRKNSDDDTCFAQMPEERIDLQTIEADDVQETFIRLTRTSFNGTVGPLWRVRITSSTSISVHDKSESFSTKSSEFGYENNVLFGFHHGITDGFTSVRLIGHFMNFLNKAIAGDLVDSSEQLAELADFDLNNMEVLQKIMSQMADPLENDELEKEFNGYAEVKPVFLKAIPALGEVENTTLSLRHDFDEESTKKFLSLCKSNGVSCHTGFTTVLKVALLELVQSHGLDQEEYEMLTMHVTNGRRYWDTIKIDTERQYGACFIATPLRMKLPKNAQENFWIHAKELHKTFHSNLKNVFSFKYIIIAVAAQGLSAGFDEMQKLSNTDSSSLDTAGANTNDTSSASPNPTIDSGNGQNQMRPLPSFDTTNMGDVTDFLSGKFAKQNGEPANEYAVIRDFTRLTSTHAHKENICSHVFHTYNGRLMYSLAYNTCFMTSATAAEYVRIIADVMQSLL</sequence>
<dbReference type="RefSeq" id="XP_018007752.1">
    <property type="nucleotide sequence ID" value="XM_018152263.2"/>
</dbReference>
<reference evidence="3" key="1">
    <citation type="submission" date="2025-08" db="UniProtKB">
        <authorList>
            <consortium name="RefSeq"/>
        </authorList>
    </citation>
    <scope>IDENTIFICATION</scope>
    <source>
        <tissue evidence="3">Whole organism</tissue>
    </source>
</reference>
<dbReference type="OrthoDB" id="6359791at2759"/>